<evidence type="ECO:0000313" key="3">
    <source>
        <dbReference type="Proteomes" id="UP000027395"/>
    </source>
</evidence>
<proteinExistence type="predicted"/>
<dbReference type="PATRIC" id="fig|388467.6.peg.16"/>
<dbReference type="eggNOG" id="COG3184">
    <property type="taxonomic scope" value="Bacteria"/>
</dbReference>
<keyword evidence="3" id="KW-1185">Reference proteome</keyword>
<dbReference type="STRING" id="388467.A19Y_0068"/>
<dbReference type="HOGENOM" id="CLU_1365153_0_0_3"/>
<dbReference type="GeneID" id="77286363"/>
<sequence>MFLKRILLLGTILSLGVIFPTPVKAESTPKPELELSQPSVSESKRQLIRELIELTGGEKLFRQVSQITTAQLQQEFTGILESIVPENSGISSEKKQQMINQINQDMSRILTQYNQRLMEKLDFNQILEKVYYPLYDKFFTEKDLQTMIDFYQTPTGKKTITVMPQLLQESIQLFSQIIQPQATQIFKEIFQQEIDRFNSK</sequence>
<evidence type="ECO:0000259" key="1">
    <source>
        <dbReference type="Pfam" id="PF09832"/>
    </source>
</evidence>
<accession>A0A073CCI4</accession>
<gene>
    <name evidence="2" type="ORF">A19Y_0068</name>
</gene>
<dbReference type="EMBL" id="CM002803">
    <property type="protein sequence ID" value="KEI65318.1"/>
    <property type="molecule type" value="Genomic_DNA"/>
</dbReference>
<protein>
    <recommendedName>
        <fullName evidence="1">DUF2059 domain-containing protein</fullName>
    </recommendedName>
</protein>
<feature type="domain" description="DUF2059" evidence="1">
    <location>
        <begin position="127"/>
        <end position="181"/>
    </location>
</feature>
<organism evidence="2 3">
    <name type="scientific">Planktothrix agardhii (strain NIVA-CYA 126/8)</name>
    <dbReference type="NCBI Taxonomy" id="388467"/>
    <lineage>
        <taxon>Bacteria</taxon>
        <taxon>Bacillati</taxon>
        <taxon>Cyanobacteriota</taxon>
        <taxon>Cyanophyceae</taxon>
        <taxon>Oscillatoriophycideae</taxon>
        <taxon>Oscillatoriales</taxon>
        <taxon>Microcoleaceae</taxon>
        <taxon>Planktothrix</taxon>
    </lineage>
</organism>
<evidence type="ECO:0000313" key="2">
    <source>
        <dbReference type="EMBL" id="KEI65318.1"/>
    </source>
</evidence>
<dbReference type="AlphaFoldDB" id="A0A073CCI4"/>
<dbReference type="Proteomes" id="UP000027395">
    <property type="component" value="Chromosome"/>
</dbReference>
<dbReference type="InterPro" id="IPR018637">
    <property type="entry name" value="DUF2059"/>
</dbReference>
<name>A0A073CCI4_PLAA1</name>
<dbReference type="Pfam" id="PF09832">
    <property type="entry name" value="DUF2059"/>
    <property type="match status" value="1"/>
</dbReference>
<dbReference type="RefSeq" id="WP_026793707.1">
    <property type="nucleotide sequence ID" value="NZ_CM002803.1"/>
</dbReference>
<reference evidence="2 3" key="1">
    <citation type="journal article" date="2014" name="Appl. Environ. Microbiol.">
        <title>Elucidation of insertion elements encoded on plasmids and in vitro construction of shuttle vectors from the toxic cyanobacterium Planktothrix.</title>
        <authorList>
            <person name="Christiansen G."/>
            <person name="Goesmann A."/>
            <person name="Kurmayer R."/>
        </authorList>
    </citation>
    <scope>NUCLEOTIDE SEQUENCE [LARGE SCALE GENOMIC DNA]</scope>
    <source>
        <strain evidence="2 3">NIVA-CYA 126/8</strain>
    </source>
</reference>